<protein>
    <recommendedName>
        <fullName evidence="3">Prolamin-like domain-containing protein</fullName>
    </recommendedName>
</protein>
<dbReference type="PANTHER" id="PTHR31181:SF67">
    <property type="entry name" value="PROLAMIN-LIKE PROTEIN (DUF1278)"/>
    <property type="match status" value="1"/>
</dbReference>
<evidence type="ECO:0000313" key="5">
    <source>
        <dbReference type="Proteomes" id="UP001237642"/>
    </source>
</evidence>
<dbReference type="EMBL" id="JAUIZM010000007">
    <property type="protein sequence ID" value="KAK1372759.1"/>
    <property type="molecule type" value="Genomic_DNA"/>
</dbReference>
<dbReference type="GO" id="GO:0005576">
    <property type="term" value="C:extracellular region"/>
    <property type="evidence" value="ECO:0007669"/>
    <property type="project" value="TreeGrafter"/>
</dbReference>
<evidence type="ECO:0000256" key="2">
    <source>
        <dbReference type="SAM" id="SignalP"/>
    </source>
</evidence>
<feature type="signal peptide" evidence="2">
    <location>
        <begin position="1"/>
        <end position="27"/>
    </location>
</feature>
<evidence type="ECO:0000313" key="4">
    <source>
        <dbReference type="EMBL" id="KAK1372759.1"/>
    </source>
</evidence>
<dbReference type="GO" id="GO:0080155">
    <property type="term" value="P:regulation of double fertilization forming a zygote and endosperm"/>
    <property type="evidence" value="ECO:0007669"/>
    <property type="project" value="TreeGrafter"/>
</dbReference>
<feature type="chain" id="PRO_5042265891" description="Prolamin-like domain-containing protein" evidence="2">
    <location>
        <begin position="28"/>
        <end position="120"/>
    </location>
</feature>
<proteinExistence type="predicted"/>
<name>A0AAD8HSR8_9APIA</name>
<reference evidence="4" key="2">
    <citation type="submission" date="2023-05" db="EMBL/GenBank/DDBJ databases">
        <authorList>
            <person name="Schelkunov M.I."/>
        </authorList>
    </citation>
    <scope>NUCLEOTIDE SEQUENCE</scope>
    <source>
        <strain evidence="4">Hsosn_3</strain>
        <tissue evidence="4">Leaf</tissue>
    </source>
</reference>
<keyword evidence="5" id="KW-1185">Reference proteome</keyword>
<accession>A0AAD8HSR8</accession>
<sequence>MANSSSSLSNSMVFVAMLMFIFVSTTAEHNGALRYSIDGPRLLPETSTPPQNFDYIKECWLPLATINKCPDQIIEFLLNKNFNLSSECCKKFDATPDKCWKKMFPFHPEFPPLVKKYCRG</sequence>
<dbReference type="GO" id="GO:2000008">
    <property type="term" value="P:regulation of protein localization to cell surface"/>
    <property type="evidence" value="ECO:0007669"/>
    <property type="project" value="TreeGrafter"/>
</dbReference>
<dbReference type="GO" id="GO:0009567">
    <property type="term" value="P:double fertilization forming a zygote and endosperm"/>
    <property type="evidence" value="ECO:0007669"/>
    <property type="project" value="TreeGrafter"/>
</dbReference>
<dbReference type="InterPro" id="IPR008502">
    <property type="entry name" value="Prolamin-like"/>
</dbReference>
<feature type="domain" description="Prolamin-like" evidence="3">
    <location>
        <begin position="58"/>
        <end position="118"/>
    </location>
</feature>
<evidence type="ECO:0000256" key="1">
    <source>
        <dbReference type="ARBA" id="ARBA00022729"/>
    </source>
</evidence>
<dbReference type="PANTHER" id="PTHR31181">
    <property type="entry name" value="EGG CELL-SECRETED PROTEIN 1.4"/>
    <property type="match status" value="1"/>
</dbReference>
<reference evidence="4" key="1">
    <citation type="submission" date="2023-02" db="EMBL/GenBank/DDBJ databases">
        <title>Genome of toxic invasive species Heracleum sosnowskyi carries increased number of genes despite the absence of recent whole-genome duplications.</title>
        <authorList>
            <person name="Schelkunov M."/>
            <person name="Shtratnikova V."/>
            <person name="Makarenko M."/>
            <person name="Klepikova A."/>
            <person name="Omelchenko D."/>
            <person name="Novikova G."/>
            <person name="Obukhova E."/>
            <person name="Bogdanov V."/>
            <person name="Penin A."/>
            <person name="Logacheva M."/>
        </authorList>
    </citation>
    <scope>NUCLEOTIDE SEQUENCE</scope>
    <source>
        <strain evidence="4">Hsosn_3</strain>
        <tissue evidence="4">Leaf</tissue>
    </source>
</reference>
<dbReference type="Pfam" id="PF05617">
    <property type="entry name" value="Prolamin_like"/>
    <property type="match status" value="1"/>
</dbReference>
<dbReference type="Proteomes" id="UP001237642">
    <property type="component" value="Unassembled WGS sequence"/>
</dbReference>
<evidence type="ECO:0000259" key="3">
    <source>
        <dbReference type="Pfam" id="PF05617"/>
    </source>
</evidence>
<dbReference type="AlphaFoldDB" id="A0AAD8HSR8"/>
<keyword evidence="1 2" id="KW-0732">Signal</keyword>
<gene>
    <name evidence="4" type="ORF">POM88_028952</name>
</gene>
<dbReference type="GO" id="GO:0031982">
    <property type="term" value="C:vesicle"/>
    <property type="evidence" value="ECO:0007669"/>
    <property type="project" value="TreeGrafter"/>
</dbReference>
<organism evidence="4 5">
    <name type="scientific">Heracleum sosnowskyi</name>
    <dbReference type="NCBI Taxonomy" id="360622"/>
    <lineage>
        <taxon>Eukaryota</taxon>
        <taxon>Viridiplantae</taxon>
        <taxon>Streptophyta</taxon>
        <taxon>Embryophyta</taxon>
        <taxon>Tracheophyta</taxon>
        <taxon>Spermatophyta</taxon>
        <taxon>Magnoliopsida</taxon>
        <taxon>eudicotyledons</taxon>
        <taxon>Gunneridae</taxon>
        <taxon>Pentapetalae</taxon>
        <taxon>asterids</taxon>
        <taxon>campanulids</taxon>
        <taxon>Apiales</taxon>
        <taxon>Apiaceae</taxon>
        <taxon>Apioideae</taxon>
        <taxon>apioid superclade</taxon>
        <taxon>Tordylieae</taxon>
        <taxon>Tordyliinae</taxon>
        <taxon>Heracleum</taxon>
    </lineage>
</organism>
<comment type="caution">
    <text evidence="4">The sequence shown here is derived from an EMBL/GenBank/DDBJ whole genome shotgun (WGS) entry which is preliminary data.</text>
</comment>